<dbReference type="Proteomes" id="UP000036513">
    <property type="component" value="Unassembled WGS sequence"/>
</dbReference>
<name>A0A0J6WEE2_9MYCO</name>
<protein>
    <submittedName>
        <fullName evidence="1">Uncharacterized protein</fullName>
    </submittedName>
</protein>
<sequence>MRLGDRLAGGGKLNQGPIDALLLVLDVRADIGDVLVDLGDGGDKSCDRFAVTIRFASVAGRCDARGVQHQH</sequence>
<gene>
    <name evidence="1" type="ORF">MCHLDSM_01535</name>
</gene>
<proteinExistence type="predicted"/>
<comment type="caution">
    <text evidence="1">The sequence shown here is derived from an EMBL/GenBank/DDBJ whole genome shotgun (WGS) entry which is preliminary data.</text>
</comment>
<dbReference type="EMBL" id="JYNL01000013">
    <property type="protein sequence ID" value="KMO81630.1"/>
    <property type="molecule type" value="Genomic_DNA"/>
</dbReference>
<reference evidence="1 2" key="1">
    <citation type="journal article" date="2015" name="Genome Biol. Evol.">
        <title>Characterization of Three Mycobacterium spp. with Potential Use in Bioremediation by Genome Sequencing and Comparative Genomics.</title>
        <authorList>
            <person name="Das S."/>
            <person name="Pettersson B.M."/>
            <person name="Behra P.R."/>
            <person name="Ramesh M."/>
            <person name="Dasgupta S."/>
            <person name="Bhattacharya A."/>
            <person name="Kirsebom L.A."/>
        </authorList>
    </citation>
    <scope>NUCLEOTIDE SEQUENCE [LARGE SCALE GENOMIC DNA]</scope>
    <source>
        <strain evidence="1 2">DSM 43826</strain>
    </source>
</reference>
<dbReference type="AlphaFoldDB" id="A0A0J6WEE2"/>
<organism evidence="1 2">
    <name type="scientific">Mycolicibacterium chlorophenolicum</name>
    <dbReference type="NCBI Taxonomy" id="37916"/>
    <lineage>
        <taxon>Bacteria</taxon>
        <taxon>Bacillati</taxon>
        <taxon>Actinomycetota</taxon>
        <taxon>Actinomycetes</taxon>
        <taxon>Mycobacteriales</taxon>
        <taxon>Mycobacteriaceae</taxon>
        <taxon>Mycolicibacterium</taxon>
    </lineage>
</organism>
<evidence type="ECO:0000313" key="2">
    <source>
        <dbReference type="Proteomes" id="UP000036513"/>
    </source>
</evidence>
<evidence type="ECO:0000313" key="1">
    <source>
        <dbReference type="EMBL" id="KMO81630.1"/>
    </source>
</evidence>
<keyword evidence="2" id="KW-1185">Reference proteome</keyword>
<accession>A0A0J6WEE2</accession>